<evidence type="ECO:0000313" key="5">
    <source>
        <dbReference type="Proteomes" id="UP001302745"/>
    </source>
</evidence>
<dbReference type="GO" id="GO:0016491">
    <property type="term" value="F:oxidoreductase activity"/>
    <property type="evidence" value="ECO:0007669"/>
    <property type="project" value="UniProtKB-KW"/>
</dbReference>
<feature type="coiled-coil region" evidence="3">
    <location>
        <begin position="37"/>
        <end position="64"/>
    </location>
</feature>
<dbReference type="AlphaFoldDB" id="A0AAN6ZVY3"/>
<keyword evidence="2" id="KW-0560">Oxidoreductase</keyword>
<gene>
    <name evidence="4" type="ORF">C8A00DRAFT_36536</name>
</gene>
<dbReference type="InterPro" id="IPR002347">
    <property type="entry name" value="SDR_fam"/>
</dbReference>
<protein>
    <submittedName>
        <fullName evidence="4">Uncharacterized protein</fullName>
    </submittedName>
</protein>
<comment type="similarity">
    <text evidence="1">Belongs to the short-chain dehydrogenases/reductases (SDR) family.</text>
</comment>
<dbReference type="InterPro" id="IPR036291">
    <property type="entry name" value="NAD(P)-bd_dom_sf"/>
</dbReference>
<accession>A0AAN6ZVY3</accession>
<reference evidence="4" key="2">
    <citation type="submission" date="2023-05" db="EMBL/GenBank/DDBJ databases">
        <authorList>
            <consortium name="Lawrence Berkeley National Laboratory"/>
            <person name="Steindorff A."/>
            <person name="Hensen N."/>
            <person name="Bonometti L."/>
            <person name="Westerberg I."/>
            <person name="Brannstrom I.O."/>
            <person name="Guillou S."/>
            <person name="Cros-Aarteil S."/>
            <person name="Calhoun S."/>
            <person name="Haridas S."/>
            <person name="Kuo A."/>
            <person name="Mondo S."/>
            <person name="Pangilinan J."/>
            <person name="Riley R."/>
            <person name="Labutti K."/>
            <person name="Andreopoulos B."/>
            <person name="Lipzen A."/>
            <person name="Chen C."/>
            <person name="Yanf M."/>
            <person name="Daum C."/>
            <person name="Ng V."/>
            <person name="Clum A."/>
            <person name="Ohm R."/>
            <person name="Martin F."/>
            <person name="Silar P."/>
            <person name="Natvig D."/>
            <person name="Lalanne C."/>
            <person name="Gautier V."/>
            <person name="Ament-Velasquez S.L."/>
            <person name="Kruys A."/>
            <person name="Hutchinson M.I."/>
            <person name="Powell A.J."/>
            <person name="Barry K."/>
            <person name="Miller A.N."/>
            <person name="Grigoriev I.V."/>
            <person name="Debuchy R."/>
            <person name="Gladieux P."/>
            <person name="Thoren M.H."/>
            <person name="Johannesson H."/>
        </authorList>
    </citation>
    <scope>NUCLEOTIDE SEQUENCE</scope>
    <source>
        <strain evidence="4">CBS 538.74</strain>
    </source>
</reference>
<evidence type="ECO:0000256" key="3">
    <source>
        <dbReference type="SAM" id="Coils"/>
    </source>
</evidence>
<dbReference type="Proteomes" id="UP001302745">
    <property type="component" value="Unassembled WGS sequence"/>
</dbReference>
<sequence length="226" mass="24246">MGSLTPSDDRTLLVLGSGPGIGRSIAGLFAARRYGKVVLIARRAEQLRVEKEALERAAVDVTDTEALLAALDDADALFGKPEAVFFNAARVLPSAFFEHPVEDIEYDLKTNVSALYNVAQRYVPHLVALGGSGPSSRPALIVTSSALPHHPIPQLFALSLVKAAQRNLVQSLHLSYAPQGVHIGVVNVGGPVSPDHELWNPTNIAEKAWGWFEGVEPKGQSFEVVI</sequence>
<dbReference type="CDD" id="cd05233">
    <property type="entry name" value="SDR_c"/>
    <property type="match status" value="1"/>
</dbReference>
<dbReference type="PANTHER" id="PTHR43669">
    <property type="entry name" value="5-KETO-D-GLUCONATE 5-REDUCTASE"/>
    <property type="match status" value="1"/>
</dbReference>
<organism evidence="4 5">
    <name type="scientific">Chaetomidium leptoderma</name>
    <dbReference type="NCBI Taxonomy" id="669021"/>
    <lineage>
        <taxon>Eukaryota</taxon>
        <taxon>Fungi</taxon>
        <taxon>Dikarya</taxon>
        <taxon>Ascomycota</taxon>
        <taxon>Pezizomycotina</taxon>
        <taxon>Sordariomycetes</taxon>
        <taxon>Sordariomycetidae</taxon>
        <taxon>Sordariales</taxon>
        <taxon>Chaetomiaceae</taxon>
        <taxon>Chaetomidium</taxon>
    </lineage>
</organism>
<keyword evidence="3" id="KW-0175">Coiled coil</keyword>
<reference evidence="4" key="1">
    <citation type="journal article" date="2023" name="Mol. Phylogenet. Evol.">
        <title>Genome-scale phylogeny and comparative genomics of the fungal order Sordariales.</title>
        <authorList>
            <person name="Hensen N."/>
            <person name="Bonometti L."/>
            <person name="Westerberg I."/>
            <person name="Brannstrom I.O."/>
            <person name="Guillou S."/>
            <person name="Cros-Aarteil S."/>
            <person name="Calhoun S."/>
            <person name="Haridas S."/>
            <person name="Kuo A."/>
            <person name="Mondo S."/>
            <person name="Pangilinan J."/>
            <person name="Riley R."/>
            <person name="LaButti K."/>
            <person name="Andreopoulos B."/>
            <person name="Lipzen A."/>
            <person name="Chen C."/>
            <person name="Yan M."/>
            <person name="Daum C."/>
            <person name="Ng V."/>
            <person name="Clum A."/>
            <person name="Steindorff A."/>
            <person name="Ohm R.A."/>
            <person name="Martin F."/>
            <person name="Silar P."/>
            <person name="Natvig D.O."/>
            <person name="Lalanne C."/>
            <person name="Gautier V."/>
            <person name="Ament-Velasquez S.L."/>
            <person name="Kruys A."/>
            <person name="Hutchinson M.I."/>
            <person name="Powell A.J."/>
            <person name="Barry K."/>
            <person name="Miller A.N."/>
            <person name="Grigoriev I.V."/>
            <person name="Debuchy R."/>
            <person name="Gladieux P."/>
            <person name="Hiltunen Thoren M."/>
            <person name="Johannesson H."/>
        </authorList>
    </citation>
    <scope>NUCLEOTIDE SEQUENCE</scope>
    <source>
        <strain evidence="4">CBS 538.74</strain>
    </source>
</reference>
<evidence type="ECO:0000313" key="4">
    <source>
        <dbReference type="EMBL" id="KAK4150846.1"/>
    </source>
</evidence>
<dbReference type="Gene3D" id="3.40.50.720">
    <property type="entry name" value="NAD(P)-binding Rossmann-like Domain"/>
    <property type="match status" value="1"/>
</dbReference>
<dbReference type="EMBL" id="MU857047">
    <property type="protein sequence ID" value="KAK4150846.1"/>
    <property type="molecule type" value="Genomic_DNA"/>
</dbReference>
<evidence type="ECO:0000256" key="2">
    <source>
        <dbReference type="ARBA" id="ARBA00023002"/>
    </source>
</evidence>
<keyword evidence="5" id="KW-1185">Reference proteome</keyword>
<name>A0AAN6ZVY3_9PEZI</name>
<dbReference type="PANTHER" id="PTHR43669:SF3">
    <property type="entry name" value="ALCOHOL DEHYDROGENASE, PUTATIVE (AFU_ORTHOLOGUE AFUA_3G03445)-RELATED"/>
    <property type="match status" value="1"/>
</dbReference>
<evidence type="ECO:0000256" key="1">
    <source>
        <dbReference type="ARBA" id="ARBA00006484"/>
    </source>
</evidence>
<proteinExistence type="inferred from homology"/>
<dbReference type="Pfam" id="PF00106">
    <property type="entry name" value="adh_short"/>
    <property type="match status" value="1"/>
</dbReference>
<dbReference type="SUPFAM" id="SSF51735">
    <property type="entry name" value="NAD(P)-binding Rossmann-fold domains"/>
    <property type="match status" value="1"/>
</dbReference>
<comment type="caution">
    <text evidence="4">The sequence shown here is derived from an EMBL/GenBank/DDBJ whole genome shotgun (WGS) entry which is preliminary data.</text>
</comment>